<keyword evidence="3" id="KW-1185">Reference proteome</keyword>
<keyword evidence="1" id="KW-0812">Transmembrane</keyword>
<feature type="transmembrane region" description="Helical" evidence="1">
    <location>
        <begin position="14"/>
        <end position="32"/>
    </location>
</feature>
<gene>
    <name evidence="2" type="ORF">Goarm_022718</name>
</gene>
<dbReference type="AlphaFoldDB" id="A0A7J9KG46"/>
<keyword evidence="1" id="KW-0472">Membrane</keyword>
<name>A0A7J9KG46_9ROSI</name>
<reference evidence="2 3" key="1">
    <citation type="journal article" date="2019" name="Genome Biol. Evol.">
        <title>Insights into the evolution of the New World diploid cottons (Gossypium, subgenus Houzingenia) based on genome sequencing.</title>
        <authorList>
            <person name="Grover C.E."/>
            <person name="Arick M.A. 2nd"/>
            <person name="Thrash A."/>
            <person name="Conover J.L."/>
            <person name="Sanders W.S."/>
            <person name="Peterson D.G."/>
            <person name="Frelichowski J.E."/>
            <person name="Scheffler J.A."/>
            <person name="Scheffler B.E."/>
            <person name="Wendel J.F."/>
        </authorList>
    </citation>
    <scope>NUCLEOTIDE SEQUENCE [LARGE SCALE GENOMIC DNA]</scope>
    <source>
        <strain evidence="2">6</strain>
        <tissue evidence="2">Leaf</tissue>
    </source>
</reference>
<proteinExistence type="predicted"/>
<comment type="caution">
    <text evidence="2">The sequence shown here is derived from an EMBL/GenBank/DDBJ whole genome shotgun (WGS) entry which is preliminary data.</text>
</comment>
<dbReference type="Proteomes" id="UP000593575">
    <property type="component" value="Unassembled WGS sequence"/>
</dbReference>
<feature type="transmembrane region" description="Helical" evidence="1">
    <location>
        <begin position="44"/>
        <end position="60"/>
    </location>
</feature>
<evidence type="ECO:0000256" key="1">
    <source>
        <dbReference type="SAM" id="Phobius"/>
    </source>
</evidence>
<protein>
    <submittedName>
        <fullName evidence="2">Uncharacterized protein</fullName>
    </submittedName>
</protein>
<keyword evidence="1" id="KW-1133">Transmembrane helix</keyword>
<dbReference type="EMBL" id="JABFAE010415579">
    <property type="protein sequence ID" value="MBA0845432.1"/>
    <property type="molecule type" value="Genomic_DNA"/>
</dbReference>
<evidence type="ECO:0000313" key="3">
    <source>
        <dbReference type="Proteomes" id="UP000593575"/>
    </source>
</evidence>
<evidence type="ECO:0000313" key="2">
    <source>
        <dbReference type="EMBL" id="MBA0845432.1"/>
    </source>
</evidence>
<organism evidence="2 3">
    <name type="scientific">Gossypium armourianum</name>
    <dbReference type="NCBI Taxonomy" id="34283"/>
    <lineage>
        <taxon>Eukaryota</taxon>
        <taxon>Viridiplantae</taxon>
        <taxon>Streptophyta</taxon>
        <taxon>Embryophyta</taxon>
        <taxon>Tracheophyta</taxon>
        <taxon>Spermatophyta</taxon>
        <taxon>Magnoliopsida</taxon>
        <taxon>eudicotyledons</taxon>
        <taxon>Gunneridae</taxon>
        <taxon>Pentapetalae</taxon>
        <taxon>rosids</taxon>
        <taxon>malvids</taxon>
        <taxon>Malvales</taxon>
        <taxon>Malvaceae</taxon>
        <taxon>Malvoideae</taxon>
        <taxon>Gossypium</taxon>
    </lineage>
</organism>
<accession>A0A7J9KG46</accession>
<sequence>MLWSKQGVVEVKMGLSYIASALGTLPFTWIISQLCNNFLLMRKSVLRFLLILNSLVLLILN</sequence>